<organism evidence="1 2">
    <name type="scientific">Dyadobacter frigoris</name>
    <dbReference type="NCBI Taxonomy" id="2576211"/>
    <lineage>
        <taxon>Bacteria</taxon>
        <taxon>Pseudomonadati</taxon>
        <taxon>Bacteroidota</taxon>
        <taxon>Cytophagia</taxon>
        <taxon>Cytophagales</taxon>
        <taxon>Spirosomataceae</taxon>
        <taxon>Dyadobacter</taxon>
    </lineage>
</organism>
<dbReference type="RefSeq" id="WP_137343234.1">
    <property type="nucleotide sequence ID" value="NZ_BSQH01000008.1"/>
</dbReference>
<dbReference type="EMBL" id="SZVO01000016">
    <property type="protein sequence ID" value="TKT88120.1"/>
    <property type="molecule type" value="Genomic_DNA"/>
</dbReference>
<keyword evidence="2" id="KW-1185">Reference proteome</keyword>
<sequence length="142" mass="15935">MKKYILITLFCFVCIACDNKYEDMPKAQELVSNISYRKLTSVMVSGIPLSVTVLEINDSRCPINADCISVGKVIVKFSLSDGANNTEASIELINDEKDKTVQSFKLGDQSYSIKIHEVSPYPEIFKTINPEDYKVSLTIEKI</sequence>
<evidence type="ECO:0000313" key="1">
    <source>
        <dbReference type="EMBL" id="TKT88120.1"/>
    </source>
</evidence>
<dbReference type="OrthoDB" id="163809at2"/>
<dbReference type="Proteomes" id="UP000304900">
    <property type="component" value="Unassembled WGS sequence"/>
</dbReference>
<protein>
    <submittedName>
        <fullName evidence="1">Uncharacterized protein</fullName>
    </submittedName>
</protein>
<reference evidence="1 2" key="1">
    <citation type="submission" date="2019-05" db="EMBL/GenBank/DDBJ databases">
        <title>Dyadobacter AR-3-8 sp. nov., isolated from arctic soil.</title>
        <authorList>
            <person name="Chaudhary D.K."/>
        </authorList>
    </citation>
    <scope>NUCLEOTIDE SEQUENCE [LARGE SCALE GENOMIC DNA]</scope>
    <source>
        <strain evidence="1 2">AR-3-8</strain>
    </source>
</reference>
<proteinExistence type="predicted"/>
<evidence type="ECO:0000313" key="2">
    <source>
        <dbReference type="Proteomes" id="UP000304900"/>
    </source>
</evidence>
<accession>A0A4U6CTV3</accession>
<gene>
    <name evidence="1" type="ORF">FDK13_27485</name>
</gene>
<name>A0A4U6CTV3_9BACT</name>
<dbReference type="AlphaFoldDB" id="A0A4U6CTV3"/>
<comment type="caution">
    <text evidence="1">The sequence shown here is derived from an EMBL/GenBank/DDBJ whole genome shotgun (WGS) entry which is preliminary data.</text>
</comment>